<evidence type="ECO:0000256" key="2">
    <source>
        <dbReference type="ARBA" id="ARBA00039575"/>
    </source>
</evidence>
<reference evidence="4 5" key="1">
    <citation type="submission" date="2017-06" db="EMBL/GenBank/DDBJ databases">
        <authorList>
            <consortium name="Pathogen Informatics"/>
        </authorList>
    </citation>
    <scope>NUCLEOTIDE SEQUENCE [LARGE SCALE GENOMIC DNA]</scope>
    <source>
        <strain evidence="4 5">NCTC11291</strain>
    </source>
</reference>
<protein>
    <recommendedName>
        <fullName evidence="2">Stress response regulator gls24 homolog</fullName>
    </recommendedName>
</protein>
<gene>
    <name evidence="4" type="ORF">SAMEA4504048_01156</name>
</gene>
<proteinExistence type="inferred from homology"/>
<dbReference type="Gene3D" id="6.10.140.1430">
    <property type="match status" value="1"/>
</dbReference>
<evidence type="ECO:0000256" key="3">
    <source>
        <dbReference type="SAM" id="MobiDB-lite"/>
    </source>
</evidence>
<organism evidence="4 5">
    <name type="scientific">Streptococcus acidominimus</name>
    <dbReference type="NCBI Taxonomy" id="1326"/>
    <lineage>
        <taxon>Bacteria</taxon>
        <taxon>Bacillati</taxon>
        <taxon>Bacillota</taxon>
        <taxon>Bacilli</taxon>
        <taxon>Lactobacillales</taxon>
        <taxon>Streptococcaceae</taxon>
        <taxon>Streptococcus</taxon>
    </lineage>
</organism>
<dbReference type="EMBL" id="LT906454">
    <property type="protein sequence ID" value="SNV40362.1"/>
    <property type="molecule type" value="Genomic_DNA"/>
</dbReference>
<evidence type="ECO:0000313" key="4">
    <source>
        <dbReference type="EMBL" id="SNV40362.1"/>
    </source>
</evidence>
<evidence type="ECO:0000313" key="5">
    <source>
        <dbReference type="Proteomes" id="UP000215144"/>
    </source>
</evidence>
<dbReference type="Pfam" id="PF03780">
    <property type="entry name" value="Asp23"/>
    <property type="match status" value="1"/>
</dbReference>
<dbReference type="Proteomes" id="UP000215144">
    <property type="component" value="Chromosome 1"/>
</dbReference>
<dbReference type="PANTHER" id="PTHR34297:SF3">
    <property type="entry name" value="ALKALINE SHOCK PROTEIN 23"/>
    <property type="match status" value="1"/>
</dbReference>
<accession>A0A239X129</accession>
<name>A0A239X129_STRAI</name>
<dbReference type="PANTHER" id="PTHR34297">
    <property type="entry name" value="HYPOTHETICAL CYTOSOLIC PROTEIN-RELATED"/>
    <property type="match status" value="1"/>
</dbReference>
<comment type="similarity">
    <text evidence="1">Belongs to the asp23 family.</text>
</comment>
<dbReference type="OrthoDB" id="9808942at2"/>
<evidence type="ECO:0000256" key="1">
    <source>
        <dbReference type="ARBA" id="ARBA00005721"/>
    </source>
</evidence>
<sequence length="233" mass="25244">MSEIKSTVTYDEKVIQKIVGHALENIDGLLAISGGFFANVKDKLVNSDDVTTGVNVEVGKEEVATDLDIVVEYGKDIPSIAEGIKTIVAQNVEVMTHLKVVEVNVNVVDIMSREEYETSSVTVQDRVEAGYEKAKEATAAGYEYTKEAAQTAGEYISEKASDAKEFTAEKAKDVKDFTAEKASDAKEFTAEKTEEAKQYASEKKAQAKDAIAQEDNSEVTYTASSDSDVVVAD</sequence>
<dbReference type="KEGG" id="saco:SAME_01156"/>
<dbReference type="InterPro" id="IPR005531">
    <property type="entry name" value="Asp23"/>
</dbReference>
<dbReference type="AlphaFoldDB" id="A0A239X129"/>
<feature type="compositionally biased region" description="Polar residues" evidence="3">
    <location>
        <begin position="218"/>
        <end position="227"/>
    </location>
</feature>
<feature type="region of interest" description="Disordered" evidence="3">
    <location>
        <begin position="200"/>
        <end position="233"/>
    </location>
</feature>